<proteinExistence type="predicted"/>
<dbReference type="InterPro" id="IPR036390">
    <property type="entry name" value="WH_DNA-bd_sf"/>
</dbReference>
<feature type="compositionally biased region" description="Polar residues" evidence="4">
    <location>
        <begin position="1"/>
        <end position="14"/>
    </location>
</feature>
<dbReference type="PANTHER" id="PTHR43537:SF5">
    <property type="entry name" value="UXU OPERON TRANSCRIPTIONAL REGULATOR"/>
    <property type="match status" value="1"/>
</dbReference>
<evidence type="ECO:0000256" key="2">
    <source>
        <dbReference type="ARBA" id="ARBA00023125"/>
    </source>
</evidence>
<evidence type="ECO:0000259" key="5">
    <source>
        <dbReference type="PROSITE" id="PS50949"/>
    </source>
</evidence>
<dbReference type="PANTHER" id="PTHR43537">
    <property type="entry name" value="TRANSCRIPTIONAL REGULATOR, GNTR FAMILY"/>
    <property type="match status" value="1"/>
</dbReference>
<dbReference type="EMBL" id="BMIJ01000001">
    <property type="protein sequence ID" value="GGB78571.1"/>
    <property type="molecule type" value="Genomic_DNA"/>
</dbReference>
<feature type="domain" description="HTH gntR-type" evidence="5">
    <location>
        <begin position="25"/>
        <end position="93"/>
    </location>
</feature>
<dbReference type="Pfam" id="PF00392">
    <property type="entry name" value="GntR"/>
    <property type="match status" value="1"/>
</dbReference>
<dbReference type="InterPro" id="IPR000524">
    <property type="entry name" value="Tscrpt_reg_HTH_GntR"/>
</dbReference>
<dbReference type="PROSITE" id="PS50949">
    <property type="entry name" value="HTH_GNTR"/>
    <property type="match status" value="1"/>
</dbReference>
<gene>
    <name evidence="6" type="ORF">GCM10011352_00190</name>
</gene>
<protein>
    <submittedName>
        <fullName evidence="6">GntR family transcriptional regulator</fullName>
    </submittedName>
</protein>
<dbReference type="SUPFAM" id="SSF48008">
    <property type="entry name" value="GntR ligand-binding domain-like"/>
    <property type="match status" value="1"/>
</dbReference>
<reference evidence="7" key="1">
    <citation type="journal article" date="2019" name="Int. J. Syst. Evol. Microbiol.">
        <title>The Global Catalogue of Microorganisms (GCM) 10K type strain sequencing project: providing services to taxonomists for standard genome sequencing and annotation.</title>
        <authorList>
            <consortium name="The Broad Institute Genomics Platform"/>
            <consortium name="The Broad Institute Genome Sequencing Center for Infectious Disease"/>
            <person name="Wu L."/>
            <person name="Ma J."/>
        </authorList>
    </citation>
    <scope>NUCLEOTIDE SEQUENCE [LARGE SCALE GENOMIC DNA]</scope>
    <source>
        <strain evidence="7">CGMCC 1.15341</strain>
    </source>
</reference>
<evidence type="ECO:0000313" key="6">
    <source>
        <dbReference type="EMBL" id="GGB78571.1"/>
    </source>
</evidence>
<organism evidence="6 7">
    <name type="scientific">Marinobacterium zhoushanense</name>
    <dbReference type="NCBI Taxonomy" id="1679163"/>
    <lineage>
        <taxon>Bacteria</taxon>
        <taxon>Pseudomonadati</taxon>
        <taxon>Pseudomonadota</taxon>
        <taxon>Gammaproteobacteria</taxon>
        <taxon>Oceanospirillales</taxon>
        <taxon>Oceanospirillaceae</taxon>
        <taxon>Marinobacterium</taxon>
    </lineage>
</organism>
<evidence type="ECO:0000256" key="3">
    <source>
        <dbReference type="ARBA" id="ARBA00023163"/>
    </source>
</evidence>
<dbReference type="Pfam" id="PF07729">
    <property type="entry name" value="FCD"/>
    <property type="match status" value="1"/>
</dbReference>
<evidence type="ECO:0000313" key="7">
    <source>
        <dbReference type="Proteomes" id="UP000629025"/>
    </source>
</evidence>
<dbReference type="SMART" id="SM00895">
    <property type="entry name" value="FCD"/>
    <property type="match status" value="1"/>
</dbReference>
<comment type="caution">
    <text evidence="6">The sequence shown here is derived from an EMBL/GenBank/DDBJ whole genome shotgun (WGS) entry which is preliminary data.</text>
</comment>
<dbReference type="CDD" id="cd07377">
    <property type="entry name" value="WHTH_GntR"/>
    <property type="match status" value="1"/>
</dbReference>
<dbReference type="InterPro" id="IPR008920">
    <property type="entry name" value="TF_FadR/GntR_C"/>
</dbReference>
<dbReference type="Proteomes" id="UP000629025">
    <property type="component" value="Unassembled WGS sequence"/>
</dbReference>
<dbReference type="PRINTS" id="PR00035">
    <property type="entry name" value="HTHGNTR"/>
</dbReference>
<keyword evidence="1" id="KW-0805">Transcription regulation</keyword>
<dbReference type="Gene3D" id="1.10.10.10">
    <property type="entry name" value="Winged helix-like DNA-binding domain superfamily/Winged helix DNA-binding domain"/>
    <property type="match status" value="1"/>
</dbReference>
<keyword evidence="7" id="KW-1185">Reference proteome</keyword>
<dbReference type="SUPFAM" id="SSF46785">
    <property type="entry name" value="Winged helix' DNA-binding domain"/>
    <property type="match status" value="1"/>
</dbReference>
<accession>A0ABQ1JYR9</accession>
<dbReference type="InterPro" id="IPR011711">
    <property type="entry name" value="GntR_C"/>
</dbReference>
<dbReference type="InterPro" id="IPR036388">
    <property type="entry name" value="WH-like_DNA-bd_sf"/>
</dbReference>
<keyword evidence="3" id="KW-0804">Transcription</keyword>
<feature type="region of interest" description="Disordered" evidence="4">
    <location>
        <begin position="1"/>
        <end position="26"/>
    </location>
</feature>
<dbReference type="Gene3D" id="1.20.120.530">
    <property type="entry name" value="GntR ligand-binding domain-like"/>
    <property type="match status" value="1"/>
</dbReference>
<dbReference type="SMART" id="SM00345">
    <property type="entry name" value="HTH_GNTR"/>
    <property type="match status" value="1"/>
</dbReference>
<name>A0ABQ1JYR9_9GAMM</name>
<evidence type="ECO:0000256" key="4">
    <source>
        <dbReference type="SAM" id="MobiDB-lite"/>
    </source>
</evidence>
<sequence length="249" mass="28080">MRDCRVNQSSTLPTADTEPKRKRPRKLAQTLVAEISRQIAEGELKPGEKLPTETAIMEQHGVSRTVVREALQRLQVSGLVETRHGVGTFILESSTDVGQFLKVSIDSVRDTIAILEFRLGLEVEAVGLAAERRSPEQMARLRETVDALKHYESEGLAEQAGKEDSRFHILIAEATGNRYYVDVMNHVRNSIGPLVSVHRTDPERLNHEHEEICAAIERQDSYSARAAMRLHLVNSKERLLKMVKERQQA</sequence>
<evidence type="ECO:0000256" key="1">
    <source>
        <dbReference type="ARBA" id="ARBA00023015"/>
    </source>
</evidence>
<keyword evidence="2" id="KW-0238">DNA-binding</keyword>